<gene>
    <name evidence="1" type="ORF">PUN28_006265</name>
</gene>
<evidence type="ECO:0000313" key="2">
    <source>
        <dbReference type="Proteomes" id="UP001430953"/>
    </source>
</evidence>
<reference evidence="1 2" key="1">
    <citation type="submission" date="2023-03" db="EMBL/GenBank/DDBJ databases">
        <title>High recombination rates correlate with genetic variation in Cardiocondyla obscurior ants.</title>
        <authorList>
            <person name="Errbii M."/>
        </authorList>
    </citation>
    <scope>NUCLEOTIDE SEQUENCE [LARGE SCALE GENOMIC DNA]</scope>
    <source>
        <strain evidence="1">Alpha-2009</strain>
        <tissue evidence="1">Whole body</tissue>
    </source>
</reference>
<organism evidence="1 2">
    <name type="scientific">Cardiocondyla obscurior</name>
    <dbReference type="NCBI Taxonomy" id="286306"/>
    <lineage>
        <taxon>Eukaryota</taxon>
        <taxon>Metazoa</taxon>
        <taxon>Ecdysozoa</taxon>
        <taxon>Arthropoda</taxon>
        <taxon>Hexapoda</taxon>
        <taxon>Insecta</taxon>
        <taxon>Pterygota</taxon>
        <taxon>Neoptera</taxon>
        <taxon>Endopterygota</taxon>
        <taxon>Hymenoptera</taxon>
        <taxon>Apocrita</taxon>
        <taxon>Aculeata</taxon>
        <taxon>Formicoidea</taxon>
        <taxon>Formicidae</taxon>
        <taxon>Myrmicinae</taxon>
        <taxon>Cardiocondyla</taxon>
    </lineage>
</organism>
<evidence type="ECO:0000313" key="1">
    <source>
        <dbReference type="EMBL" id="KAL0124293.1"/>
    </source>
</evidence>
<sequence length="76" mass="8879">MFRPAYASVTLSGAKKQNMQHKFRNIKLHRKHPTVNTFLKLSSSLVLGQFGQVDRIIKVVIDFYKYARFIVSKEDH</sequence>
<name>A0AAW2G9S1_9HYME</name>
<dbReference type="AlphaFoldDB" id="A0AAW2G9S1"/>
<keyword evidence="2" id="KW-1185">Reference proteome</keyword>
<proteinExistence type="predicted"/>
<dbReference type="Proteomes" id="UP001430953">
    <property type="component" value="Unassembled WGS sequence"/>
</dbReference>
<accession>A0AAW2G9S1</accession>
<protein>
    <submittedName>
        <fullName evidence="1">Uncharacterized protein</fullName>
    </submittedName>
</protein>
<dbReference type="EMBL" id="JADYXP020000005">
    <property type="protein sequence ID" value="KAL0124293.1"/>
    <property type="molecule type" value="Genomic_DNA"/>
</dbReference>
<comment type="caution">
    <text evidence="1">The sequence shown here is derived from an EMBL/GenBank/DDBJ whole genome shotgun (WGS) entry which is preliminary data.</text>
</comment>